<proteinExistence type="inferred from homology"/>
<dbReference type="GO" id="GO:0005737">
    <property type="term" value="C:cytoplasm"/>
    <property type="evidence" value="ECO:0007669"/>
    <property type="project" value="UniProtKB-ARBA"/>
</dbReference>
<evidence type="ECO:0000259" key="4">
    <source>
        <dbReference type="PROSITE" id="PS00745"/>
    </source>
</evidence>
<gene>
    <name evidence="5" type="primary">RF1</name>
    <name evidence="5" type="ORF">TR120380</name>
</gene>
<dbReference type="SMART" id="SM00937">
    <property type="entry name" value="PCRF"/>
    <property type="match status" value="1"/>
</dbReference>
<keyword evidence="3" id="KW-0648">Protein biosynthesis</keyword>
<evidence type="ECO:0000256" key="1">
    <source>
        <dbReference type="ARBA" id="ARBA00010835"/>
    </source>
</evidence>
<dbReference type="Pfam" id="PF03462">
    <property type="entry name" value="PCRF"/>
    <property type="match status" value="1"/>
</dbReference>
<feature type="domain" description="Prokaryotic-type class I peptide chain release factors" evidence="4">
    <location>
        <begin position="186"/>
        <end position="202"/>
    </location>
</feature>
<dbReference type="InterPro" id="IPR000352">
    <property type="entry name" value="Pep_chain_release_fac_I"/>
</dbReference>
<name>A0A0X3PDZ6_SCHSO</name>
<evidence type="ECO:0000256" key="2">
    <source>
        <dbReference type="ARBA" id="ARBA00022481"/>
    </source>
</evidence>
<dbReference type="InterPro" id="IPR050057">
    <property type="entry name" value="Prokaryotic/Mito_RF"/>
</dbReference>
<dbReference type="PANTHER" id="PTHR43804">
    <property type="entry name" value="LD18447P"/>
    <property type="match status" value="1"/>
</dbReference>
<dbReference type="InterPro" id="IPR005139">
    <property type="entry name" value="PCRF"/>
</dbReference>
<reference evidence="5" key="1">
    <citation type="submission" date="2016-01" db="EMBL/GenBank/DDBJ databases">
        <title>Reference transcriptome for the parasite Schistocephalus solidus: insights into the molecular evolution of parasitism.</title>
        <authorList>
            <person name="Hebert F.O."/>
            <person name="Grambauer S."/>
            <person name="Barber I."/>
            <person name="Landry C.R."/>
            <person name="Aubin-Horth N."/>
        </authorList>
    </citation>
    <scope>NUCLEOTIDE SEQUENCE</scope>
</reference>
<organism evidence="5">
    <name type="scientific">Schistocephalus solidus</name>
    <name type="common">Tapeworm</name>
    <dbReference type="NCBI Taxonomy" id="70667"/>
    <lineage>
        <taxon>Eukaryota</taxon>
        <taxon>Metazoa</taxon>
        <taxon>Spiralia</taxon>
        <taxon>Lophotrochozoa</taxon>
        <taxon>Platyhelminthes</taxon>
        <taxon>Cestoda</taxon>
        <taxon>Eucestoda</taxon>
        <taxon>Diphyllobothriidea</taxon>
        <taxon>Diphyllobothriidae</taxon>
        <taxon>Schistocephalus</taxon>
    </lineage>
</organism>
<evidence type="ECO:0000313" key="5">
    <source>
        <dbReference type="EMBL" id="JAP45426.1"/>
    </source>
</evidence>
<protein>
    <submittedName>
        <fullName evidence="5">Peptide chain release factor 1</fullName>
    </submittedName>
</protein>
<dbReference type="Gene3D" id="3.30.160.20">
    <property type="match status" value="1"/>
</dbReference>
<dbReference type="EMBL" id="GEEE01017799">
    <property type="protein sequence ID" value="JAP45426.1"/>
    <property type="molecule type" value="Transcribed_RNA"/>
</dbReference>
<evidence type="ECO:0000256" key="3">
    <source>
        <dbReference type="ARBA" id="ARBA00022917"/>
    </source>
</evidence>
<accession>A0A0X3PDZ6</accession>
<sequence length="323" mass="36901">MDSVKLMEELDDGTDLDLRKLAQQEAQDRKIKRALLENQIIDLLLPPDSFADQPAVTMELIAGAGGLEAAMFARDLFKMYHTYAQHQGWRFLVQEGPGGGSRDAGVESERDDPISYTSILIESLTPDEPLYSKLRWEAGVHRVQRIPTTSKLNKIHTSTVAVTVLPALDEADIELNPEDLEWEFFRASGAGGQHVNKTESAVRVRHQPTGLVAACQTDRSQHANREAALKLLKSKISKNLIKEQLESEETQRRSQMGSLERSDRIRTYNFQQDRVTDHRIGRSWNNLERFLLEGYALPEIFRLLEEAHKLERFTRLDRPHFFL</sequence>
<dbReference type="AlphaFoldDB" id="A0A0X3PDZ6"/>
<dbReference type="Pfam" id="PF00472">
    <property type="entry name" value="RF-1"/>
    <property type="match status" value="1"/>
</dbReference>
<dbReference type="Gene3D" id="3.30.70.1660">
    <property type="match status" value="2"/>
</dbReference>
<dbReference type="InterPro" id="IPR045853">
    <property type="entry name" value="Pep_chain_release_fac_I_sf"/>
</dbReference>
<dbReference type="PANTHER" id="PTHR43804:SF7">
    <property type="entry name" value="LD18447P"/>
    <property type="match status" value="1"/>
</dbReference>
<dbReference type="PROSITE" id="PS00745">
    <property type="entry name" value="RF_PROK_I"/>
    <property type="match status" value="1"/>
</dbReference>
<dbReference type="SUPFAM" id="SSF75620">
    <property type="entry name" value="Release factor"/>
    <property type="match status" value="1"/>
</dbReference>
<keyword evidence="2" id="KW-0488">Methylation</keyword>
<dbReference type="GO" id="GO:0003747">
    <property type="term" value="F:translation release factor activity"/>
    <property type="evidence" value="ECO:0007669"/>
    <property type="project" value="InterPro"/>
</dbReference>
<dbReference type="FunFam" id="3.30.160.20:FF:000004">
    <property type="entry name" value="Peptide chain release factor 1"/>
    <property type="match status" value="1"/>
</dbReference>
<comment type="similarity">
    <text evidence="1">Belongs to the prokaryotic/mitochondrial release factor family.</text>
</comment>